<comment type="caution">
    <text evidence="1">The sequence shown here is derived from an EMBL/GenBank/DDBJ whole genome shotgun (WGS) entry which is preliminary data.</text>
</comment>
<evidence type="ECO:0000313" key="2">
    <source>
        <dbReference type="Proteomes" id="UP001054837"/>
    </source>
</evidence>
<keyword evidence="2" id="KW-1185">Reference proteome</keyword>
<protein>
    <submittedName>
        <fullName evidence="1">Uncharacterized protein</fullName>
    </submittedName>
</protein>
<gene>
    <name evidence="1" type="ORF">CDAR_185071</name>
</gene>
<organism evidence="1 2">
    <name type="scientific">Caerostris darwini</name>
    <dbReference type="NCBI Taxonomy" id="1538125"/>
    <lineage>
        <taxon>Eukaryota</taxon>
        <taxon>Metazoa</taxon>
        <taxon>Ecdysozoa</taxon>
        <taxon>Arthropoda</taxon>
        <taxon>Chelicerata</taxon>
        <taxon>Arachnida</taxon>
        <taxon>Araneae</taxon>
        <taxon>Araneomorphae</taxon>
        <taxon>Entelegynae</taxon>
        <taxon>Araneoidea</taxon>
        <taxon>Araneidae</taxon>
        <taxon>Caerostris</taxon>
    </lineage>
</organism>
<evidence type="ECO:0000313" key="1">
    <source>
        <dbReference type="EMBL" id="GIY35671.1"/>
    </source>
</evidence>
<dbReference type="Proteomes" id="UP001054837">
    <property type="component" value="Unassembled WGS sequence"/>
</dbReference>
<proteinExistence type="predicted"/>
<dbReference type="AlphaFoldDB" id="A0AAV4SQU9"/>
<accession>A0AAV4SQU9</accession>
<dbReference type="EMBL" id="BPLQ01008196">
    <property type="protein sequence ID" value="GIY35671.1"/>
    <property type="molecule type" value="Genomic_DNA"/>
</dbReference>
<name>A0AAV4SQU9_9ARAC</name>
<reference evidence="1 2" key="1">
    <citation type="submission" date="2021-06" db="EMBL/GenBank/DDBJ databases">
        <title>Caerostris darwini draft genome.</title>
        <authorList>
            <person name="Kono N."/>
            <person name="Arakawa K."/>
        </authorList>
    </citation>
    <scope>NUCLEOTIDE SEQUENCE [LARGE SCALE GENOMIC DNA]</scope>
</reference>
<sequence length="94" mass="11140">MSTVWYWDYWTGSGCSRTINYMIWKQRKYLLKDHFLMHQAEAAFIELTGRTPVPQVAWWQSMQGLASRRPGRGKASRNLMPGLACLREERTWDE</sequence>